<dbReference type="EMBL" id="KI925465">
    <property type="protein sequence ID" value="ETW76078.1"/>
    <property type="molecule type" value="Genomic_DNA"/>
</dbReference>
<proteinExistence type="predicted"/>
<dbReference type="InParanoid" id="W4JRB1"/>
<protein>
    <submittedName>
        <fullName evidence="1">Uncharacterized protein</fullName>
    </submittedName>
</protein>
<reference evidence="1 2" key="1">
    <citation type="journal article" date="2012" name="New Phytol.">
        <title>Insight into trade-off between wood decay and parasitism from the genome of a fungal forest pathogen.</title>
        <authorList>
            <person name="Olson A."/>
            <person name="Aerts A."/>
            <person name="Asiegbu F."/>
            <person name="Belbahri L."/>
            <person name="Bouzid O."/>
            <person name="Broberg A."/>
            <person name="Canback B."/>
            <person name="Coutinho P.M."/>
            <person name="Cullen D."/>
            <person name="Dalman K."/>
            <person name="Deflorio G."/>
            <person name="van Diepen L.T."/>
            <person name="Dunand C."/>
            <person name="Duplessis S."/>
            <person name="Durling M."/>
            <person name="Gonthier P."/>
            <person name="Grimwood J."/>
            <person name="Fossdal C.G."/>
            <person name="Hansson D."/>
            <person name="Henrissat B."/>
            <person name="Hietala A."/>
            <person name="Himmelstrand K."/>
            <person name="Hoffmeister D."/>
            <person name="Hogberg N."/>
            <person name="James T.Y."/>
            <person name="Karlsson M."/>
            <person name="Kohler A."/>
            <person name="Kues U."/>
            <person name="Lee Y.H."/>
            <person name="Lin Y.C."/>
            <person name="Lind M."/>
            <person name="Lindquist E."/>
            <person name="Lombard V."/>
            <person name="Lucas S."/>
            <person name="Lunden K."/>
            <person name="Morin E."/>
            <person name="Murat C."/>
            <person name="Park J."/>
            <person name="Raffaello T."/>
            <person name="Rouze P."/>
            <person name="Salamov A."/>
            <person name="Schmutz J."/>
            <person name="Solheim H."/>
            <person name="Stahlberg J."/>
            <person name="Velez H."/>
            <person name="de Vries R.P."/>
            <person name="Wiebenga A."/>
            <person name="Woodward S."/>
            <person name="Yakovlev I."/>
            <person name="Garbelotto M."/>
            <person name="Martin F."/>
            <person name="Grigoriev I.V."/>
            <person name="Stenlid J."/>
        </authorList>
    </citation>
    <scope>NUCLEOTIDE SEQUENCE [LARGE SCALE GENOMIC DNA]</scope>
    <source>
        <strain evidence="1 2">TC 32-1</strain>
    </source>
</reference>
<evidence type="ECO:0000313" key="1">
    <source>
        <dbReference type="EMBL" id="ETW76078.1"/>
    </source>
</evidence>
<sequence>LIKQHNTVITGEPLHGCHTGLSFMRFIAVPWEGQFLFDVTVFGLTVYKSFQHRSESEWARGKRSWSNLGLMELIFRDGASPTSVHHLVMALVNLANIFTFYLTSDPLRGVLSTFASCVSITMMSRLILNLHDAASLLPSTRATTVPMAFAPPRN</sequence>
<gene>
    <name evidence="1" type="ORF">HETIRDRAFT_222332</name>
</gene>
<dbReference type="OrthoDB" id="2686513at2759"/>
<dbReference type="KEGG" id="hir:HETIRDRAFT_222332"/>
<keyword evidence="2" id="KW-1185">Reference proteome</keyword>
<dbReference type="AlphaFoldDB" id="W4JRB1"/>
<dbReference type="HOGENOM" id="CLU_126116_0_0_1"/>
<feature type="non-terminal residue" evidence="1">
    <location>
        <position position="154"/>
    </location>
</feature>
<feature type="non-terminal residue" evidence="1">
    <location>
        <position position="1"/>
    </location>
</feature>
<dbReference type="Proteomes" id="UP000030671">
    <property type="component" value="Unassembled WGS sequence"/>
</dbReference>
<dbReference type="RefSeq" id="XP_009552300.1">
    <property type="nucleotide sequence ID" value="XM_009554005.1"/>
</dbReference>
<dbReference type="GeneID" id="20668663"/>
<accession>W4JRB1</accession>
<organism evidence="1 2">
    <name type="scientific">Heterobasidion irregulare (strain TC 32-1)</name>
    <dbReference type="NCBI Taxonomy" id="747525"/>
    <lineage>
        <taxon>Eukaryota</taxon>
        <taxon>Fungi</taxon>
        <taxon>Dikarya</taxon>
        <taxon>Basidiomycota</taxon>
        <taxon>Agaricomycotina</taxon>
        <taxon>Agaricomycetes</taxon>
        <taxon>Russulales</taxon>
        <taxon>Bondarzewiaceae</taxon>
        <taxon>Heterobasidion</taxon>
        <taxon>Heterobasidion annosum species complex</taxon>
    </lineage>
</organism>
<evidence type="ECO:0000313" key="2">
    <source>
        <dbReference type="Proteomes" id="UP000030671"/>
    </source>
</evidence>
<name>W4JRB1_HETIT</name>